<protein>
    <submittedName>
        <fullName evidence="2">Uncharacterized protein</fullName>
    </submittedName>
</protein>
<dbReference type="PANTHER" id="PTHR11803">
    <property type="entry name" value="2-IMINOBUTANOATE/2-IMINOPROPANOATE DEAMINASE RIDA"/>
    <property type="match status" value="1"/>
</dbReference>
<dbReference type="AlphaFoldDB" id="A0A382PHJ2"/>
<reference evidence="2" key="1">
    <citation type="submission" date="2018-05" db="EMBL/GenBank/DDBJ databases">
        <authorList>
            <person name="Lanie J.A."/>
            <person name="Ng W.-L."/>
            <person name="Kazmierczak K.M."/>
            <person name="Andrzejewski T.M."/>
            <person name="Davidsen T.M."/>
            <person name="Wayne K.J."/>
            <person name="Tettelin H."/>
            <person name="Glass J.I."/>
            <person name="Rusch D."/>
            <person name="Podicherti R."/>
            <person name="Tsui H.-C.T."/>
            <person name="Winkler M.E."/>
        </authorList>
    </citation>
    <scope>NUCLEOTIDE SEQUENCE</scope>
</reference>
<proteinExistence type="inferred from homology"/>
<dbReference type="EMBL" id="UINC01107469">
    <property type="protein sequence ID" value="SVC72863.1"/>
    <property type="molecule type" value="Genomic_DNA"/>
</dbReference>
<sequence length="225" mass="25092">MTKDHLYPEGDGWNWREDTPFAHSIGVGDQVFIAGQQTLDTNGNVLDAGNIAAQTRNVFENMKTTLTRLGLGFEDLVRINTYYVFNGDDEDATQYWEDMTQIRLEYFPDPGPVGTAVRIKAMPYEGQLIQIEGVAIRGESRAIRQRIMPTGSWDWSIPIPLSQGWRVGERIFVGGQISADEQGKSVHVGNLSAQTHNIFEFISNVLNDAGASLDDVVHVKICFNT</sequence>
<evidence type="ECO:0000256" key="1">
    <source>
        <dbReference type="ARBA" id="ARBA00010552"/>
    </source>
</evidence>
<gene>
    <name evidence="2" type="ORF">METZ01_LOCUS325717</name>
</gene>
<dbReference type="CDD" id="cd00448">
    <property type="entry name" value="YjgF_YER057c_UK114_family"/>
    <property type="match status" value="2"/>
</dbReference>
<dbReference type="SUPFAM" id="SSF55298">
    <property type="entry name" value="YjgF-like"/>
    <property type="match status" value="2"/>
</dbReference>
<dbReference type="PANTHER" id="PTHR11803:SF58">
    <property type="entry name" value="PROTEIN HMF1-RELATED"/>
    <property type="match status" value="1"/>
</dbReference>
<dbReference type="InterPro" id="IPR006175">
    <property type="entry name" value="YjgF/YER057c/UK114"/>
</dbReference>
<dbReference type="InterPro" id="IPR035959">
    <property type="entry name" value="RutC-like_sf"/>
</dbReference>
<dbReference type="Pfam" id="PF01042">
    <property type="entry name" value="Ribonuc_L-PSP"/>
    <property type="match status" value="2"/>
</dbReference>
<comment type="similarity">
    <text evidence="1">Belongs to the RutC family.</text>
</comment>
<dbReference type="Gene3D" id="3.30.1330.40">
    <property type="entry name" value="RutC-like"/>
    <property type="match status" value="2"/>
</dbReference>
<name>A0A382PHJ2_9ZZZZ</name>
<dbReference type="GO" id="GO:0005829">
    <property type="term" value="C:cytosol"/>
    <property type="evidence" value="ECO:0007669"/>
    <property type="project" value="TreeGrafter"/>
</dbReference>
<evidence type="ECO:0000313" key="2">
    <source>
        <dbReference type="EMBL" id="SVC72863.1"/>
    </source>
</evidence>
<accession>A0A382PHJ2</accession>
<dbReference type="GO" id="GO:0019239">
    <property type="term" value="F:deaminase activity"/>
    <property type="evidence" value="ECO:0007669"/>
    <property type="project" value="TreeGrafter"/>
</dbReference>
<organism evidence="2">
    <name type="scientific">marine metagenome</name>
    <dbReference type="NCBI Taxonomy" id="408172"/>
    <lineage>
        <taxon>unclassified sequences</taxon>
        <taxon>metagenomes</taxon>
        <taxon>ecological metagenomes</taxon>
    </lineage>
</organism>
<feature type="non-terminal residue" evidence="2">
    <location>
        <position position="225"/>
    </location>
</feature>